<accession>A0A7R8UD09</accession>
<dbReference type="InterPro" id="IPR052594">
    <property type="entry name" value="J_domain-containing_protein"/>
</dbReference>
<dbReference type="FunFam" id="1.10.287.110:FF:000035">
    <property type="entry name" value="DnaJ homolog subfamily C member 9"/>
    <property type="match status" value="1"/>
</dbReference>
<dbReference type="SMART" id="SM00271">
    <property type="entry name" value="DnaJ"/>
    <property type="match status" value="1"/>
</dbReference>
<dbReference type="PROSITE" id="PS50076">
    <property type="entry name" value="DNAJ_2"/>
    <property type="match status" value="1"/>
</dbReference>
<keyword evidence="1" id="KW-0597">Phosphoprotein</keyword>
<dbReference type="Pfam" id="PF23302">
    <property type="entry name" value="HTH_DNAJC9"/>
    <property type="match status" value="1"/>
</dbReference>
<dbReference type="PROSITE" id="PS00636">
    <property type="entry name" value="DNAJ_1"/>
    <property type="match status" value="1"/>
</dbReference>
<dbReference type="GO" id="GO:0005634">
    <property type="term" value="C:nucleus"/>
    <property type="evidence" value="ECO:0007669"/>
    <property type="project" value="TreeGrafter"/>
</dbReference>
<dbReference type="AlphaFoldDB" id="A0A7R8UD09"/>
<dbReference type="SUPFAM" id="SSF46565">
    <property type="entry name" value="Chaperone J-domain"/>
    <property type="match status" value="1"/>
</dbReference>
<dbReference type="PANTHER" id="PTHR44144">
    <property type="entry name" value="DNAJ HOMOLOG SUBFAMILY C MEMBER 9"/>
    <property type="match status" value="1"/>
</dbReference>
<dbReference type="InterPro" id="IPR036869">
    <property type="entry name" value="J_dom_sf"/>
</dbReference>
<feature type="domain" description="J" evidence="3">
    <location>
        <begin position="16"/>
        <end position="83"/>
    </location>
</feature>
<dbReference type="PRINTS" id="PR00625">
    <property type="entry name" value="JDOMAIN"/>
</dbReference>
<name>A0A7R8UD09_HERIL</name>
<dbReference type="Gene3D" id="1.10.287.110">
    <property type="entry name" value="DnaJ domain"/>
    <property type="match status" value="1"/>
</dbReference>
<evidence type="ECO:0000313" key="5">
    <source>
        <dbReference type="Proteomes" id="UP000594454"/>
    </source>
</evidence>
<dbReference type="GO" id="GO:0005737">
    <property type="term" value="C:cytoplasm"/>
    <property type="evidence" value="ECO:0007669"/>
    <property type="project" value="TreeGrafter"/>
</dbReference>
<protein>
    <recommendedName>
        <fullName evidence="3">J domain-containing protein</fullName>
    </recommendedName>
</protein>
<organism evidence="4 5">
    <name type="scientific">Hermetia illucens</name>
    <name type="common">Black soldier fly</name>
    <dbReference type="NCBI Taxonomy" id="343691"/>
    <lineage>
        <taxon>Eukaryota</taxon>
        <taxon>Metazoa</taxon>
        <taxon>Ecdysozoa</taxon>
        <taxon>Arthropoda</taxon>
        <taxon>Hexapoda</taxon>
        <taxon>Insecta</taxon>
        <taxon>Pterygota</taxon>
        <taxon>Neoptera</taxon>
        <taxon>Endopterygota</taxon>
        <taxon>Diptera</taxon>
        <taxon>Brachycera</taxon>
        <taxon>Stratiomyomorpha</taxon>
        <taxon>Stratiomyidae</taxon>
        <taxon>Hermetiinae</taxon>
        <taxon>Hermetia</taxon>
    </lineage>
</organism>
<dbReference type="Pfam" id="PF00226">
    <property type="entry name" value="DnaJ"/>
    <property type="match status" value="1"/>
</dbReference>
<dbReference type="OMA" id="WLDLWSK"/>
<dbReference type="OrthoDB" id="110024at2759"/>
<evidence type="ECO:0000313" key="4">
    <source>
        <dbReference type="EMBL" id="CAD7078462.1"/>
    </source>
</evidence>
<feature type="compositionally biased region" description="Basic and acidic residues" evidence="2">
    <location>
        <begin position="268"/>
        <end position="280"/>
    </location>
</feature>
<dbReference type="InParanoid" id="A0A7R8UD09"/>
<evidence type="ECO:0000256" key="1">
    <source>
        <dbReference type="ARBA" id="ARBA00022553"/>
    </source>
</evidence>
<dbReference type="EMBL" id="LR899009">
    <property type="protein sequence ID" value="CAD7078462.1"/>
    <property type="molecule type" value="Genomic_DNA"/>
</dbReference>
<feature type="region of interest" description="Disordered" evidence="2">
    <location>
        <begin position="262"/>
        <end position="290"/>
    </location>
</feature>
<evidence type="ECO:0000259" key="3">
    <source>
        <dbReference type="PROSITE" id="PS50076"/>
    </source>
</evidence>
<dbReference type="GO" id="GO:0031072">
    <property type="term" value="F:heat shock protein binding"/>
    <property type="evidence" value="ECO:0007669"/>
    <property type="project" value="TreeGrafter"/>
</dbReference>
<sequence>MPSTLDLCEKYFGTRDIYALLELTKDSLEKDIKKAYYKLSLKVHPDRVPEAQKEESTEKFKVLAKIYQVLTDKNKKAIYDEKQIIDDDDDEGRLASWLELWQKIFKPISEEDIDNYQKEYVGSELERTDIKKAYLNGKGCINYMMNCVPFMSVEDEPRIQEIVKKMIDAKEVPEYKIFTKEPKDKTKRRHKKYARETLEAEAIKKKMSKKGPAESLEQQILKRQQERASEMGSLFDKLLEKYAGDDDTEEFTIDEFCKRKGKKKTTAKKAERTEKIENRKVRSGRISVVD</sequence>
<proteinExistence type="predicted"/>
<dbReference type="PANTHER" id="PTHR44144:SF1">
    <property type="entry name" value="DNAJ HOMOLOG SUBFAMILY C MEMBER 9"/>
    <property type="match status" value="1"/>
</dbReference>
<dbReference type="CDD" id="cd06257">
    <property type="entry name" value="DnaJ"/>
    <property type="match status" value="1"/>
</dbReference>
<dbReference type="FunCoup" id="A0A7R8UD09">
    <property type="interactions" value="2441"/>
</dbReference>
<reference evidence="4 5" key="1">
    <citation type="submission" date="2020-11" db="EMBL/GenBank/DDBJ databases">
        <authorList>
            <person name="Wallbank WR R."/>
            <person name="Pardo Diaz C."/>
            <person name="Kozak K."/>
            <person name="Martin S."/>
            <person name="Jiggins C."/>
            <person name="Moest M."/>
            <person name="Warren A I."/>
            <person name="Generalovic N T."/>
            <person name="Byers J.R.P. K."/>
            <person name="Montejo-Kovacevich G."/>
            <person name="Yen C E."/>
        </authorList>
    </citation>
    <scope>NUCLEOTIDE SEQUENCE [LARGE SCALE GENOMIC DNA]</scope>
</reference>
<evidence type="ECO:0000256" key="2">
    <source>
        <dbReference type="SAM" id="MobiDB-lite"/>
    </source>
</evidence>
<keyword evidence="5" id="KW-1185">Reference proteome</keyword>
<dbReference type="InterPro" id="IPR018253">
    <property type="entry name" value="DnaJ_domain_CS"/>
</dbReference>
<dbReference type="InterPro" id="IPR056453">
    <property type="entry name" value="HTH_DNAJC9"/>
</dbReference>
<dbReference type="Proteomes" id="UP000594454">
    <property type="component" value="Chromosome 1"/>
</dbReference>
<gene>
    <name evidence="4" type="ORF">HERILL_LOCUS1729</name>
</gene>
<dbReference type="InterPro" id="IPR001623">
    <property type="entry name" value="DnaJ_domain"/>
</dbReference>